<accession>A0ABX3A4H1</accession>
<gene>
    <name evidence="2" type="ORF">BGC07_05910</name>
</gene>
<dbReference type="PANTHER" id="PTHR45648">
    <property type="entry name" value="GDSL LIPASE/ACYLHYDROLASE FAMILY PROTEIN (AFU_ORTHOLOGUE AFUA_4G14700)"/>
    <property type="match status" value="1"/>
</dbReference>
<dbReference type="Gene3D" id="3.40.50.1110">
    <property type="entry name" value="SGNH hydrolase"/>
    <property type="match status" value="1"/>
</dbReference>
<organism evidence="2 3">
    <name type="scientific">Piscirickettsia litoralis</name>
    <dbReference type="NCBI Taxonomy" id="1891921"/>
    <lineage>
        <taxon>Bacteria</taxon>
        <taxon>Pseudomonadati</taxon>
        <taxon>Pseudomonadota</taxon>
        <taxon>Gammaproteobacteria</taxon>
        <taxon>Thiotrichales</taxon>
        <taxon>Piscirickettsiaceae</taxon>
        <taxon>Piscirickettsia</taxon>
    </lineage>
</organism>
<dbReference type="CDD" id="cd01846">
    <property type="entry name" value="fatty_acyltransferase_like"/>
    <property type="match status" value="1"/>
</dbReference>
<dbReference type="Proteomes" id="UP000094329">
    <property type="component" value="Unassembled WGS sequence"/>
</dbReference>
<reference evidence="2 3" key="1">
    <citation type="submission" date="2016-08" db="EMBL/GenBank/DDBJ databases">
        <title>Draft genome sequence of Candidatus Piscirickettsia litoralis, from seawater.</title>
        <authorList>
            <person name="Wan X."/>
            <person name="Lee A.J."/>
            <person name="Hou S."/>
            <person name="Donachie S.P."/>
        </authorList>
    </citation>
    <scope>NUCLEOTIDE SEQUENCE [LARGE SCALE GENOMIC DNA]</scope>
    <source>
        <strain evidence="2 3">Y2</strain>
    </source>
</reference>
<dbReference type="InterPro" id="IPR051058">
    <property type="entry name" value="GDSL_Est/Lipase"/>
</dbReference>
<evidence type="ECO:0000313" key="3">
    <source>
        <dbReference type="Proteomes" id="UP000094329"/>
    </source>
</evidence>
<comment type="caution">
    <text evidence="2">The sequence shown here is derived from an EMBL/GenBank/DDBJ whole genome shotgun (WGS) entry which is preliminary data.</text>
</comment>
<evidence type="ECO:0008006" key="4">
    <source>
        <dbReference type="Google" id="ProtNLM"/>
    </source>
</evidence>
<evidence type="ECO:0000256" key="1">
    <source>
        <dbReference type="ARBA" id="ARBA00022801"/>
    </source>
</evidence>
<dbReference type="Pfam" id="PF00657">
    <property type="entry name" value="Lipase_GDSL"/>
    <property type="match status" value="1"/>
</dbReference>
<dbReference type="SUPFAM" id="SSF52266">
    <property type="entry name" value="SGNH hydrolase"/>
    <property type="match status" value="1"/>
</dbReference>
<sequence>MIKSNIIVSSLLILPILSFGKAGINVYIENNCSTPVTFTQEDNSLSKQIAKDSTQKFTYISTGRWSDTTISRTINLTDPNNQAIGNLTFTLDNGWLANYFDVNQQTGKISSDNNKMEWHNWYGTPNITLSACPKSLDISKSDLLKDVKRILVFGDSLSDKGTLFEYSQGVIPSSKSYYNGMFSNSDVWAKLLKNDLKKYNIEVSNYAVGGATAVLNPDLKHLPYSLSSENTAFQANALDKHWKDYNQFLAIIFIGANDYLTVQNNISTETQKTLTSEVINSIDSQVQSLIAKGVKKFVFLTLPNLSFTPESKDDLHNTTATANLSTMHNNKLRALVKSYQNSSDESNSGEVFKLIDIAPLFNDLVSDDPVIRDQTNKKYNLHITNIEDSCWHGSYTLLQQQANNPTSAILNANPTLPRTADILVAIKTSESGEMCSNPENYIFWDRVHPTKQIHQVLYQTIANTLGAKIITS</sequence>
<proteinExistence type="predicted"/>
<evidence type="ECO:0000313" key="2">
    <source>
        <dbReference type="EMBL" id="ODN42548.1"/>
    </source>
</evidence>
<dbReference type="InterPro" id="IPR036514">
    <property type="entry name" value="SGNH_hydro_sf"/>
</dbReference>
<keyword evidence="1" id="KW-0378">Hydrolase</keyword>
<dbReference type="RefSeq" id="WP_069312345.1">
    <property type="nucleotide sequence ID" value="NZ_MDTU01000001.1"/>
</dbReference>
<dbReference type="PANTHER" id="PTHR45648:SF22">
    <property type="entry name" value="GDSL LIPASE_ACYLHYDROLASE FAMILY PROTEIN (AFU_ORTHOLOGUE AFUA_4G14700)"/>
    <property type="match status" value="1"/>
</dbReference>
<name>A0ABX3A4H1_9GAMM</name>
<dbReference type="InterPro" id="IPR001087">
    <property type="entry name" value="GDSL"/>
</dbReference>
<keyword evidence="3" id="KW-1185">Reference proteome</keyword>
<protein>
    <recommendedName>
        <fullName evidence="4">GDSL family lipase</fullName>
    </recommendedName>
</protein>
<dbReference type="EMBL" id="MDTU01000001">
    <property type="protein sequence ID" value="ODN42548.1"/>
    <property type="molecule type" value="Genomic_DNA"/>
</dbReference>